<proteinExistence type="predicted"/>
<comment type="caution">
    <text evidence="1">The sequence shown here is derived from an EMBL/GenBank/DDBJ whole genome shotgun (WGS) entry which is preliminary data.</text>
</comment>
<protein>
    <submittedName>
        <fullName evidence="1">Uncharacterized protein</fullName>
    </submittedName>
</protein>
<accession>A0A0W0UKF1</accession>
<dbReference type="AlphaFoldDB" id="A0A0W0UKF1"/>
<evidence type="ECO:0000313" key="1">
    <source>
        <dbReference type="EMBL" id="KTD08340.1"/>
    </source>
</evidence>
<dbReference type="STRING" id="455.Ljam_2535"/>
<evidence type="ECO:0000313" key="2">
    <source>
        <dbReference type="Proteomes" id="UP000054715"/>
    </source>
</evidence>
<dbReference type="PATRIC" id="fig|455.5.peg.2662"/>
<sequence>MGVYWSKELSYLGELAKAKIKIQIDTGYDAVTPGPIEAQYPVLLSDLPAPKFVPI</sequence>
<organism evidence="1 2">
    <name type="scientific">Legionella jamestowniensis</name>
    <dbReference type="NCBI Taxonomy" id="455"/>
    <lineage>
        <taxon>Bacteria</taxon>
        <taxon>Pseudomonadati</taxon>
        <taxon>Pseudomonadota</taxon>
        <taxon>Gammaproteobacteria</taxon>
        <taxon>Legionellales</taxon>
        <taxon>Legionellaceae</taxon>
        <taxon>Legionella</taxon>
    </lineage>
</organism>
<name>A0A0W0UKF1_9GAMM</name>
<dbReference type="EMBL" id="LNYG01000013">
    <property type="protein sequence ID" value="KTD08340.1"/>
    <property type="molecule type" value="Genomic_DNA"/>
</dbReference>
<dbReference type="Proteomes" id="UP000054715">
    <property type="component" value="Unassembled WGS sequence"/>
</dbReference>
<dbReference type="RefSeq" id="WP_242604040.1">
    <property type="nucleotide sequence ID" value="NZ_CAAAJF010000001.1"/>
</dbReference>
<reference evidence="1 2" key="1">
    <citation type="submission" date="2015-11" db="EMBL/GenBank/DDBJ databases">
        <title>Genomic analysis of 38 Legionella species identifies large and diverse effector repertoires.</title>
        <authorList>
            <person name="Burstein D."/>
            <person name="Amaro F."/>
            <person name="Zusman T."/>
            <person name="Lifshitz Z."/>
            <person name="Cohen O."/>
            <person name="Gilbert J.A."/>
            <person name="Pupko T."/>
            <person name="Shuman H.A."/>
            <person name="Segal G."/>
        </authorList>
    </citation>
    <scope>NUCLEOTIDE SEQUENCE [LARGE SCALE GENOMIC DNA]</scope>
    <source>
        <strain evidence="1 2">JA-26-G1-E2</strain>
    </source>
</reference>
<gene>
    <name evidence="1" type="ORF">Ljam_2535</name>
</gene>